<keyword evidence="2" id="KW-0378">Hydrolase</keyword>
<organism evidence="5 6">
    <name type="scientific">Caballeronia mineralivorans PML1(12)</name>
    <dbReference type="NCBI Taxonomy" id="908627"/>
    <lineage>
        <taxon>Bacteria</taxon>
        <taxon>Pseudomonadati</taxon>
        <taxon>Pseudomonadota</taxon>
        <taxon>Betaproteobacteria</taxon>
        <taxon>Burkholderiales</taxon>
        <taxon>Burkholderiaceae</taxon>
        <taxon>Caballeronia</taxon>
    </lineage>
</organism>
<accession>A0A0J1CWX1</accession>
<dbReference type="InterPro" id="IPR029000">
    <property type="entry name" value="Cyclophilin-like_dom_sf"/>
</dbReference>
<evidence type="ECO:0000256" key="1">
    <source>
        <dbReference type="ARBA" id="ARBA00022741"/>
    </source>
</evidence>
<name>A0A0J1CWX1_9BURK</name>
<comment type="caution">
    <text evidence="5">The sequence shown here is derived from an EMBL/GenBank/DDBJ whole genome shotgun (WGS) entry which is preliminary data.</text>
</comment>
<dbReference type="Pfam" id="PF02682">
    <property type="entry name" value="CT_C_D"/>
    <property type="match status" value="1"/>
</dbReference>
<dbReference type="NCBIfam" id="TIGR00370">
    <property type="entry name" value="5-oxoprolinase subunit PxpB"/>
    <property type="match status" value="1"/>
</dbReference>
<dbReference type="InterPro" id="IPR003833">
    <property type="entry name" value="CT_C_D"/>
</dbReference>
<evidence type="ECO:0000259" key="4">
    <source>
        <dbReference type="SMART" id="SM00796"/>
    </source>
</evidence>
<dbReference type="RefSeq" id="WP_047847771.1">
    <property type="nucleotide sequence ID" value="NZ_AEJF01000107.1"/>
</dbReference>
<reference evidence="5 6" key="1">
    <citation type="journal article" date="2015" name="Genome Announc.">
        <title>Draft Genome Sequence of Burkholderia sp. Strain PML1(12), an Ectomycorrhizosphere-Inhabiting Bacterium with Effective Mineral-Weathering Ability.</title>
        <authorList>
            <person name="Uroz S."/>
            <person name="Oger P."/>
        </authorList>
    </citation>
    <scope>NUCLEOTIDE SEQUENCE [LARGE SCALE GENOMIC DNA]</scope>
    <source>
        <strain evidence="6">PML1(12)</strain>
    </source>
</reference>
<evidence type="ECO:0000256" key="2">
    <source>
        <dbReference type="ARBA" id="ARBA00022801"/>
    </source>
</evidence>
<evidence type="ECO:0000313" key="5">
    <source>
        <dbReference type="EMBL" id="KLU25064.1"/>
    </source>
</evidence>
<dbReference type="SMART" id="SM00796">
    <property type="entry name" value="AHS1"/>
    <property type="match status" value="1"/>
</dbReference>
<dbReference type="EMBL" id="AEJF01000107">
    <property type="protein sequence ID" value="KLU25064.1"/>
    <property type="molecule type" value="Genomic_DNA"/>
</dbReference>
<dbReference type="SUPFAM" id="SSF160467">
    <property type="entry name" value="PH0987 N-terminal domain-like"/>
    <property type="match status" value="1"/>
</dbReference>
<dbReference type="Proteomes" id="UP000035963">
    <property type="component" value="Unassembled WGS sequence"/>
</dbReference>
<feature type="domain" description="Carboxyltransferase" evidence="4">
    <location>
        <begin position="15"/>
        <end position="222"/>
    </location>
</feature>
<dbReference type="PANTHER" id="PTHR34698">
    <property type="entry name" value="5-OXOPROLINASE SUBUNIT B"/>
    <property type="match status" value="1"/>
</dbReference>
<sequence length="246" mass="27002">MTGREETLSCERAFPRIEALGDRCLMVRFGDRIDPATTREVHSLTAWLLAHMPTGVVDVVPAFTTVALHYLPERLPRAGGSPYRQLADSLAALLEGGIAPVEQSTRLVEVPVCYGGEYGPDLDDVAQRCNLTTDEVIRLHGASELVVQTFFFSPGNPFAGPLDARLTVPRRTTPRARVEAGSVAIANGLSSIYQVASPGGWNVIGRTPWSMFDLAWTPPTRLRLGDRLRFVPVSPERFASMDERRS</sequence>
<dbReference type="AlphaFoldDB" id="A0A0J1CWX1"/>
<dbReference type="PANTHER" id="PTHR34698:SF2">
    <property type="entry name" value="5-OXOPROLINASE SUBUNIT B"/>
    <property type="match status" value="1"/>
</dbReference>
<gene>
    <name evidence="5" type="ORF">EOS_16640</name>
</gene>
<dbReference type="GO" id="GO:0016787">
    <property type="term" value="F:hydrolase activity"/>
    <property type="evidence" value="ECO:0007669"/>
    <property type="project" value="UniProtKB-KW"/>
</dbReference>
<dbReference type="SUPFAM" id="SSF50891">
    <property type="entry name" value="Cyclophilin-like"/>
    <property type="match status" value="1"/>
</dbReference>
<keyword evidence="6" id="KW-1185">Reference proteome</keyword>
<dbReference type="Gene3D" id="2.40.100.10">
    <property type="entry name" value="Cyclophilin-like"/>
    <property type="match status" value="1"/>
</dbReference>
<dbReference type="GO" id="GO:0005524">
    <property type="term" value="F:ATP binding"/>
    <property type="evidence" value="ECO:0007669"/>
    <property type="project" value="UniProtKB-KW"/>
</dbReference>
<dbReference type="OrthoDB" id="9778567at2"/>
<dbReference type="Gene3D" id="3.30.1360.40">
    <property type="match status" value="1"/>
</dbReference>
<dbReference type="PATRIC" id="fig|908627.4.peg.3722"/>
<evidence type="ECO:0000313" key="6">
    <source>
        <dbReference type="Proteomes" id="UP000035963"/>
    </source>
</evidence>
<keyword evidence="1" id="KW-0547">Nucleotide-binding</keyword>
<keyword evidence="3" id="KW-0067">ATP-binding</keyword>
<proteinExistence type="predicted"/>
<evidence type="ECO:0000256" key="3">
    <source>
        <dbReference type="ARBA" id="ARBA00022840"/>
    </source>
</evidence>
<protein>
    <recommendedName>
        <fullName evidence="4">Carboxyltransferase domain-containing protein</fullName>
    </recommendedName>
</protein>
<dbReference type="InterPro" id="IPR010016">
    <property type="entry name" value="PxpB"/>
</dbReference>